<evidence type="ECO:0000256" key="4">
    <source>
        <dbReference type="ARBA" id="ARBA00022553"/>
    </source>
</evidence>
<dbReference type="Gene3D" id="2.20.28.230">
    <property type="match status" value="1"/>
</dbReference>
<dbReference type="AlphaFoldDB" id="A0A6P6ETT2"/>
<keyword evidence="22" id="KW-1185">Reference proteome</keyword>
<reference evidence="23" key="1">
    <citation type="submission" date="2025-08" db="UniProtKB">
        <authorList>
            <consortium name="RefSeq"/>
        </authorList>
    </citation>
    <scope>IDENTIFICATION</scope>
</reference>
<dbReference type="GO" id="GO:0005886">
    <property type="term" value="C:plasma membrane"/>
    <property type="evidence" value="ECO:0007669"/>
    <property type="project" value="UniProtKB-ARBA"/>
</dbReference>
<protein>
    <recommendedName>
        <fullName evidence="16">Interleukin-15 receptor subunit alpha</fullName>
    </recommendedName>
</protein>
<dbReference type="PANTHER" id="PTHR15060">
    <property type="entry name" value="INTERLEUKIN-15 RECEPTOR SUBUNIT ALPHA"/>
    <property type="match status" value="1"/>
</dbReference>
<evidence type="ECO:0000313" key="22">
    <source>
        <dbReference type="Proteomes" id="UP000515203"/>
    </source>
</evidence>
<evidence type="ECO:0000313" key="23">
    <source>
        <dbReference type="RefSeq" id="XP_023575482.1"/>
    </source>
</evidence>
<evidence type="ECO:0000256" key="2">
    <source>
        <dbReference type="ARBA" id="ARBA00004241"/>
    </source>
</evidence>
<organism evidence="22 23">
    <name type="scientific">Octodon degus</name>
    <name type="common">Degu</name>
    <name type="synonym">Sciurus degus</name>
    <dbReference type="NCBI Taxonomy" id="10160"/>
    <lineage>
        <taxon>Eukaryota</taxon>
        <taxon>Metazoa</taxon>
        <taxon>Chordata</taxon>
        <taxon>Craniata</taxon>
        <taxon>Vertebrata</taxon>
        <taxon>Euteleostomi</taxon>
        <taxon>Mammalia</taxon>
        <taxon>Eutheria</taxon>
        <taxon>Euarchontoglires</taxon>
        <taxon>Glires</taxon>
        <taxon>Rodentia</taxon>
        <taxon>Hystricomorpha</taxon>
        <taxon>Octodontidae</taxon>
        <taxon>Octodon</taxon>
    </lineage>
</organism>
<keyword evidence="7 20" id="KW-0732">Signal</keyword>
<evidence type="ECO:0000256" key="7">
    <source>
        <dbReference type="ARBA" id="ARBA00022729"/>
    </source>
</evidence>
<comment type="caution">
    <text evidence="17">Lacks conserved residue(s) required for the propagation of feature annotation.</text>
</comment>
<keyword evidence="10" id="KW-1015">Disulfide bond</keyword>
<evidence type="ECO:0000256" key="1">
    <source>
        <dbReference type="ARBA" id="ARBA00004239"/>
    </source>
</evidence>
<dbReference type="GeneID" id="101559959"/>
<dbReference type="FunFam" id="2.20.28.230:FF:000001">
    <property type="entry name" value="Interleukin 15 receptor subunit alpha"/>
    <property type="match status" value="1"/>
</dbReference>
<feature type="region of interest" description="Disordered" evidence="18">
    <location>
        <begin position="113"/>
        <end position="135"/>
    </location>
</feature>
<keyword evidence="6 19" id="KW-0812">Transmembrane</keyword>
<dbReference type="GO" id="GO:0009986">
    <property type="term" value="C:cell surface"/>
    <property type="evidence" value="ECO:0007669"/>
    <property type="project" value="UniProtKB-SubCell"/>
</dbReference>
<feature type="transmembrane region" description="Helical" evidence="19">
    <location>
        <begin position="138"/>
        <end position="161"/>
    </location>
</feature>
<evidence type="ECO:0000256" key="6">
    <source>
        <dbReference type="ARBA" id="ARBA00022692"/>
    </source>
</evidence>
<dbReference type="InterPro" id="IPR000436">
    <property type="entry name" value="Sushi_SCR_CCP_dom"/>
</dbReference>
<dbReference type="InterPro" id="IPR035976">
    <property type="entry name" value="Sushi/SCR/CCP_sf"/>
</dbReference>
<dbReference type="Pfam" id="PF00084">
    <property type="entry name" value="Sushi"/>
    <property type="match status" value="1"/>
</dbReference>
<evidence type="ECO:0000256" key="3">
    <source>
        <dbReference type="ARBA" id="ARBA00022525"/>
    </source>
</evidence>
<dbReference type="InterPro" id="IPR042372">
    <property type="entry name" value="IL15RA"/>
</dbReference>
<gene>
    <name evidence="23" type="primary">Il15ra</name>
</gene>
<evidence type="ECO:0000256" key="9">
    <source>
        <dbReference type="ARBA" id="ARBA00023136"/>
    </source>
</evidence>
<dbReference type="PROSITE" id="PS50923">
    <property type="entry name" value="SUSHI"/>
    <property type="match status" value="1"/>
</dbReference>
<feature type="signal peptide" evidence="20">
    <location>
        <begin position="1"/>
        <end position="27"/>
    </location>
</feature>
<dbReference type="RefSeq" id="XP_023575482.1">
    <property type="nucleotide sequence ID" value="XM_023719714.1"/>
</dbReference>
<name>A0A6P6ETT2_OCTDE</name>
<dbReference type="GO" id="GO:0031410">
    <property type="term" value="C:cytoplasmic vesicle"/>
    <property type="evidence" value="ECO:0007669"/>
    <property type="project" value="UniProtKB-ARBA"/>
</dbReference>
<evidence type="ECO:0000256" key="14">
    <source>
        <dbReference type="ARBA" id="ARBA00046292"/>
    </source>
</evidence>
<dbReference type="SMART" id="SM00032">
    <property type="entry name" value="CCP"/>
    <property type="match status" value="1"/>
</dbReference>
<evidence type="ECO:0000259" key="21">
    <source>
        <dbReference type="PROSITE" id="PS50923"/>
    </source>
</evidence>
<evidence type="ECO:0000256" key="8">
    <source>
        <dbReference type="ARBA" id="ARBA00022989"/>
    </source>
</evidence>
<evidence type="ECO:0000256" key="5">
    <source>
        <dbReference type="ARBA" id="ARBA00022659"/>
    </source>
</evidence>
<dbReference type="GO" id="GO:0031965">
    <property type="term" value="C:nuclear membrane"/>
    <property type="evidence" value="ECO:0007669"/>
    <property type="project" value="UniProtKB-SubCell"/>
</dbReference>
<dbReference type="GO" id="GO:0005576">
    <property type="term" value="C:extracellular region"/>
    <property type="evidence" value="ECO:0007669"/>
    <property type="project" value="UniProtKB-SubCell"/>
</dbReference>
<evidence type="ECO:0000256" key="10">
    <source>
        <dbReference type="ARBA" id="ARBA00023157"/>
    </source>
</evidence>
<keyword evidence="3" id="KW-0964">Secreted</keyword>
<evidence type="ECO:0000256" key="15">
    <source>
        <dbReference type="ARBA" id="ARBA00062744"/>
    </source>
</evidence>
<proteinExistence type="predicted"/>
<keyword evidence="13" id="KW-0539">Nucleus</keyword>
<dbReference type="CDD" id="cd00033">
    <property type="entry name" value="CCP"/>
    <property type="match status" value="1"/>
</dbReference>
<evidence type="ECO:0000256" key="19">
    <source>
        <dbReference type="SAM" id="Phobius"/>
    </source>
</evidence>
<keyword evidence="8 19" id="KW-1133">Transmembrane helix</keyword>
<accession>A0A6P6ETT2</accession>
<feature type="domain" description="Sushi" evidence="21">
    <location>
        <begin position="31"/>
        <end position="95"/>
    </location>
</feature>
<keyword evidence="11 23" id="KW-0675">Receptor</keyword>
<keyword evidence="9 19" id="KW-0472">Membrane</keyword>
<evidence type="ECO:0000256" key="12">
    <source>
        <dbReference type="ARBA" id="ARBA00023180"/>
    </source>
</evidence>
<sequence>MAPRLLPGYRVHALPAWLLLLLLRVLATLGATCPTPTSVEHADIQVKSYNLHSRERYVCNSGFKRKAGTSSLTECVFNKTTNITHWTTPNLKCIRHPSLPHQKPVPPSAVVTARVTPEPEGPSPSGKGARQHSSREGIIAGSTSAVIIVVCVVALLVASYCRSRSASQLRAVEVVTAEAIPMTGGTSSREEDTISYPPSL</sequence>
<evidence type="ECO:0000256" key="13">
    <source>
        <dbReference type="ARBA" id="ARBA00023242"/>
    </source>
</evidence>
<evidence type="ECO:0000256" key="18">
    <source>
        <dbReference type="SAM" id="MobiDB-lite"/>
    </source>
</evidence>
<dbReference type="PANTHER" id="PTHR15060:SF0">
    <property type="entry name" value="INTERLEUKIN-15 RECEPTOR SUBUNIT ALPHA"/>
    <property type="match status" value="1"/>
</dbReference>
<dbReference type="CTD" id="3601"/>
<dbReference type="SUPFAM" id="SSF57535">
    <property type="entry name" value="Complement control module/SCR domain"/>
    <property type="match status" value="1"/>
</dbReference>
<evidence type="ECO:0000256" key="20">
    <source>
        <dbReference type="SAM" id="SignalP"/>
    </source>
</evidence>
<keyword evidence="4" id="KW-0597">Phosphoprotein</keyword>
<feature type="chain" id="PRO_5027798740" description="Interleukin-15 receptor subunit alpha" evidence="20">
    <location>
        <begin position="28"/>
        <end position="200"/>
    </location>
</feature>
<dbReference type="GO" id="GO:0042010">
    <property type="term" value="F:interleukin-15 receptor activity"/>
    <property type="evidence" value="ECO:0007669"/>
    <property type="project" value="InterPro"/>
</dbReference>
<evidence type="ECO:0000256" key="17">
    <source>
        <dbReference type="PROSITE-ProRule" id="PRU00302"/>
    </source>
</evidence>
<evidence type="ECO:0000256" key="16">
    <source>
        <dbReference type="ARBA" id="ARBA00069591"/>
    </source>
</evidence>
<comment type="subunit">
    <text evidence="15">The interleukin-15 receptor IL15R is a heterotrimer of IL15RA, IL2RB and IL2RG. IL15RA also self-associates. Interacts with SYK.</text>
</comment>
<keyword evidence="5 17" id="KW-0768">Sushi</keyword>
<evidence type="ECO:0000256" key="11">
    <source>
        <dbReference type="ARBA" id="ARBA00023170"/>
    </source>
</evidence>
<keyword evidence="12" id="KW-0325">Glycoprotein</keyword>
<comment type="subcellular location">
    <subcellularLocation>
        <location evidence="2">Cell surface</location>
    </subcellularLocation>
    <subcellularLocation>
        <location evidence="14">Nucleus membrane</location>
        <topology evidence="14">Single-pass type I membrane protein</topology>
    </subcellularLocation>
    <subcellularLocation>
        <location evidence="1">Secreted</location>
        <location evidence="1">Extracellular space</location>
    </subcellularLocation>
</comment>
<dbReference type="Proteomes" id="UP000515203">
    <property type="component" value="Unplaced"/>
</dbReference>